<organism evidence="1 2">
    <name type="scientific">Pseudomonas fluorescens</name>
    <dbReference type="NCBI Taxonomy" id="294"/>
    <lineage>
        <taxon>Bacteria</taxon>
        <taxon>Pseudomonadati</taxon>
        <taxon>Pseudomonadota</taxon>
        <taxon>Gammaproteobacteria</taxon>
        <taxon>Pseudomonadales</taxon>
        <taxon>Pseudomonadaceae</taxon>
        <taxon>Pseudomonas</taxon>
    </lineage>
</organism>
<reference evidence="1 2" key="1">
    <citation type="submission" date="2016-10" db="EMBL/GenBank/DDBJ databases">
        <title>Comparative genome analysis of multiple Pseudomonas spp. focuses on biocontrol and plant growth promoting traits.</title>
        <authorList>
            <person name="Tao X.-Y."/>
            <person name="Taylor C.G."/>
        </authorList>
    </citation>
    <scope>NUCLEOTIDE SEQUENCE [LARGE SCALE GENOMIC DNA]</scope>
    <source>
        <strain evidence="1 2">28B5</strain>
    </source>
</reference>
<dbReference type="OrthoDB" id="9796370at2"/>
<dbReference type="EMBL" id="MOBX01000013">
    <property type="protein sequence ID" value="RON80763.1"/>
    <property type="molecule type" value="Genomic_DNA"/>
</dbReference>
<evidence type="ECO:0000313" key="2">
    <source>
        <dbReference type="Proteomes" id="UP000285378"/>
    </source>
</evidence>
<protein>
    <recommendedName>
        <fullName evidence="3">ATP-binding protein</fullName>
    </recommendedName>
</protein>
<name>A0A423MBU3_PSEFL</name>
<comment type="caution">
    <text evidence="1">The sequence shown here is derived from an EMBL/GenBank/DDBJ whole genome shotgun (WGS) entry which is preliminary data.</text>
</comment>
<gene>
    <name evidence="1" type="ORF">BK670_11240</name>
</gene>
<dbReference type="RefSeq" id="WP_123449902.1">
    <property type="nucleotide sequence ID" value="NZ_MOBX01000013.1"/>
</dbReference>
<evidence type="ECO:0008006" key="3">
    <source>
        <dbReference type="Google" id="ProtNLM"/>
    </source>
</evidence>
<dbReference type="Proteomes" id="UP000285378">
    <property type="component" value="Unassembled WGS sequence"/>
</dbReference>
<sequence>MNDDLKAQSNPFSTGGGGVNFETRVQAAFAVALLAGSPLPCLPSNAKAQQIKFQNKYDGVQTDDFVLVAGDEQSTVSRLYAQVKHEITINDVEDSMFAHVVKGAWSDFTSYTFDLQNDAIALITGPLPKLDVNHTLPVLEWARYSANADEFIRKSQTKGFTSKAKLERLRIFKSQLQSANGGQEISDHQLWSFLKVFYLLSYDLDAKASVVASLLGALIQCHSNQSPHLVLAKVTTTVQEFNQNGGTLTLDNAPQELSALFVRPVALGIESDIGRLRDRGERIASGISSSINEVHVHRDEQLAAIADAYDQTGFLFVTGGRGAGKSAIVKDFVSVRLQDTAVFYLRAEDLDKSHLNDVFTAFGMRSTLSQIASQLALLSRKVLVIESVEKILELDHQSAFIDLLNFIKGQQGWTIIATGRDYAYQQLTFNYLQPSGIAFSSINIEGFSKDQVGQLCEQTPELNALISNELLFDILKIPFFIDLAVRAIGNGAHFNPQDTEAEFRTIVWDSVIAKSTERKAGMPGRRKATFIAVAKLRAKRMVFGVRDVDFDAEVIAKLEEDHLIYRDPRTSLISPSHDVLEDWALEEFIEGEYIDSEGEPTRFLTAIGNEPAINRGFRLWLHHKLKSRRGLNGFLETILTDGGIENYWKDEAIAAVLQCPDPQDFLVSLKPLLLQNKEDILIRFFFILRITCQRPVEGDNVPLGIDEKTGLAKVLLLRPYGDGWNALVDFTYAARQQLAEPTCIQVAEVLSTWCEQINIWEELPHGSQCVGLLALFLLERIKDDYRRDSLRKKILKVLLKVSAAVEQDFSALVERDVFRYKKRSERPSYVDELTQLALLGDAMPMLCMRSPDFVIRLALHEWKREEPESDPSWPMPRQRLDVEESYGLDVERGFSPASGAKGPFKYLLRQHPRKALDFIINLCNTTAQKHAESEFGARSEQTLGFGFTEEMAVEQIELQLADGHRVLQYASPHLWKGYRGHSTLPGVLQCAMMALENWLFAWVNACTQEGEIVWLYDYLLRSSNSVMPTSVLASVAVACSSKVGASALPLLRSFRLYSLDLQRKVQEMGGAEMNWFGTMMHRDVMAKFYAEERREAALRPWRAETLEELLVKLQFHESLRGEAVQIVDAFIAEAEVTKDSNLRFMIHRVDTRAWEAVEDRKNNRLILQSSAALPEDLQQVQREFNDKHSYDSVVQRLYAWSRKAFDDLSYDTARYATYQDAIAEARGLIAAFETGKVIGFQSMAIGAITTTAAVCIRDADAELSAEDKEWCFEIIFDTVCMHADNLEDHSAVDATDQYGAAACAFVLAKMFDFELQDKDVEVLEYVIVTALTHANLHVCASAAKGVRTYLWPSNHDFASRCLAGAVEHARFRMDTAKTSSHHHYGGDVPAKWREDWSETIARFRDEILAGHFPLNVEDCSLESHAPWLIHLPMLLIPYNNQEEDHIRLLKKIVGFVYEDQYREPRQGNQEKIHYEIKKQIQDCLAEHVVHSKHRNFEPVREVLRAGCSKAPTFTYLVKLAFDIAMEKKNDFDAIWTLWRVLAPGLHAIAATEVNDPYAGHQHDLNTLLRGMLYSDSHWQRHPSETACLQVGACDLLDFVRTSGHNSHVFEALSSLMYNFHELFFEDGIFILAKKFSADTAIISRQLNTAFYLEMSMARYLQIENRAALTRSMYNACLGLLTGLVETGSARAYYLRENLIRTRRISF</sequence>
<dbReference type="SUPFAM" id="SSF52540">
    <property type="entry name" value="P-loop containing nucleoside triphosphate hydrolases"/>
    <property type="match status" value="1"/>
</dbReference>
<dbReference type="InterPro" id="IPR027417">
    <property type="entry name" value="P-loop_NTPase"/>
</dbReference>
<proteinExistence type="predicted"/>
<accession>A0A423MBU3</accession>
<evidence type="ECO:0000313" key="1">
    <source>
        <dbReference type="EMBL" id="RON80763.1"/>
    </source>
</evidence>